<dbReference type="AlphaFoldDB" id="A0A4R5CZ64"/>
<proteinExistence type="predicted"/>
<sequence>MKKLIITALLVVGMTTFAQEKKEKTNRANTERMTPEERQERQLKKLTSELSLNTAQQEQIKVLLTEQAAGREKMMDRNQGTKEEIKAKREASMKKMQNDRKIMEDKMKAILTAEQFGTYKSNQDKMRERAEAQRKERMQERMNNDMEN</sequence>
<dbReference type="EMBL" id="SMFO01000001">
    <property type="protein sequence ID" value="TDE06202.1"/>
    <property type="molecule type" value="Genomic_DNA"/>
</dbReference>
<evidence type="ECO:0008006" key="5">
    <source>
        <dbReference type="Google" id="ProtNLM"/>
    </source>
</evidence>
<evidence type="ECO:0000313" key="3">
    <source>
        <dbReference type="EMBL" id="TDE06202.1"/>
    </source>
</evidence>
<evidence type="ECO:0000256" key="2">
    <source>
        <dbReference type="SAM" id="SignalP"/>
    </source>
</evidence>
<feature type="compositionally biased region" description="Basic and acidic residues" evidence="1">
    <location>
        <begin position="122"/>
        <end position="148"/>
    </location>
</feature>
<evidence type="ECO:0000256" key="1">
    <source>
        <dbReference type="SAM" id="MobiDB-lite"/>
    </source>
</evidence>
<feature type="region of interest" description="Disordered" evidence="1">
    <location>
        <begin position="21"/>
        <end position="40"/>
    </location>
</feature>
<dbReference type="Proteomes" id="UP000294597">
    <property type="component" value="Unassembled WGS sequence"/>
</dbReference>
<organism evidence="3 4">
    <name type="scientific">Flavobacterium hiemivividum</name>
    <dbReference type="NCBI Taxonomy" id="2541734"/>
    <lineage>
        <taxon>Bacteria</taxon>
        <taxon>Pseudomonadati</taxon>
        <taxon>Bacteroidota</taxon>
        <taxon>Flavobacteriia</taxon>
        <taxon>Flavobacteriales</taxon>
        <taxon>Flavobacteriaceae</taxon>
        <taxon>Flavobacterium</taxon>
    </lineage>
</organism>
<keyword evidence="2" id="KW-0732">Signal</keyword>
<protein>
    <recommendedName>
        <fullName evidence="5">DUF4890 domain-containing protein</fullName>
    </recommendedName>
</protein>
<dbReference type="RefSeq" id="WP_132108286.1">
    <property type="nucleotide sequence ID" value="NZ_SMFO01000001.1"/>
</dbReference>
<evidence type="ECO:0000313" key="4">
    <source>
        <dbReference type="Proteomes" id="UP000294597"/>
    </source>
</evidence>
<reference evidence="3 4" key="1">
    <citation type="submission" date="2019-03" db="EMBL/GenBank/DDBJ databases">
        <title>Flavobacterium TSA-D2 sp. nov., isolated from arctic soil.</title>
        <authorList>
            <person name="Chaudhary D.K."/>
        </authorList>
    </citation>
    <scope>NUCLEOTIDE SEQUENCE [LARGE SCALE GENOMIC DNA]</scope>
    <source>
        <strain evidence="3 4">TSA-D2</strain>
    </source>
</reference>
<feature type="region of interest" description="Disordered" evidence="1">
    <location>
        <begin position="71"/>
        <end position="100"/>
    </location>
</feature>
<gene>
    <name evidence="3" type="ORF">E0F98_00865</name>
</gene>
<feature type="signal peptide" evidence="2">
    <location>
        <begin position="1"/>
        <end position="18"/>
    </location>
</feature>
<keyword evidence="4" id="KW-1185">Reference proteome</keyword>
<accession>A0A4R5CZ64</accession>
<feature type="chain" id="PRO_5020387264" description="DUF4890 domain-containing protein" evidence="2">
    <location>
        <begin position="19"/>
        <end position="148"/>
    </location>
</feature>
<comment type="caution">
    <text evidence="3">The sequence shown here is derived from an EMBL/GenBank/DDBJ whole genome shotgun (WGS) entry which is preliminary data.</text>
</comment>
<name>A0A4R5CZ64_9FLAO</name>
<feature type="region of interest" description="Disordered" evidence="1">
    <location>
        <begin position="119"/>
        <end position="148"/>
    </location>
</feature>